<gene>
    <name evidence="1" type="ORF">BCF55_1498</name>
</gene>
<organism evidence="1 2">
    <name type="scientific">Hydrogenivirga caldilitoris</name>
    <dbReference type="NCBI Taxonomy" id="246264"/>
    <lineage>
        <taxon>Bacteria</taxon>
        <taxon>Pseudomonadati</taxon>
        <taxon>Aquificota</taxon>
        <taxon>Aquificia</taxon>
        <taxon>Aquificales</taxon>
        <taxon>Aquificaceae</taxon>
        <taxon>Hydrogenivirga</taxon>
    </lineage>
</organism>
<comment type="caution">
    <text evidence="1">The sequence shown here is derived from an EMBL/GenBank/DDBJ whole genome shotgun (WGS) entry which is preliminary data.</text>
</comment>
<dbReference type="RefSeq" id="WP_121012206.1">
    <property type="nucleotide sequence ID" value="NZ_RCCJ01000001.1"/>
</dbReference>
<name>A0A497XSW6_9AQUI</name>
<reference evidence="1 2" key="1">
    <citation type="submission" date="2018-10" db="EMBL/GenBank/DDBJ databases">
        <title>Genomic Encyclopedia of Archaeal and Bacterial Type Strains, Phase II (KMG-II): from individual species to whole genera.</title>
        <authorList>
            <person name="Goeker M."/>
        </authorList>
    </citation>
    <scope>NUCLEOTIDE SEQUENCE [LARGE SCALE GENOMIC DNA]</scope>
    <source>
        <strain evidence="1 2">DSM 16510</strain>
    </source>
</reference>
<protein>
    <submittedName>
        <fullName evidence="1">Uncharacterized protein</fullName>
    </submittedName>
</protein>
<dbReference type="AlphaFoldDB" id="A0A497XSW6"/>
<proteinExistence type="predicted"/>
<accession>A0A497XSW6</accession>
<evidence type="ECO:0000313" key="2">
    <source>
        <dbReference type="Proteomes" id="UP000267841"/>
    </source>
</evidence>
<dbReference type="EMBL" id="RCCJ01000001">
    <property type="protein sequence ID" value="RLJ71199.1"/>
    <property type="molecule type" value="Genomic_DNA"/>
</dbReference>
<evidence type="ECO:0000313" key="1">
    <source>
        <dbReference type="EMBL" id="RLJ71199.1"/>
    </source>
</evidence>
<keyword evidence="2" id="KW-1185">Reference proteome</keyword>
<dbReference type="Proteomes" id="UP000267841">
    <property type="component" value="Unassembled WGS sequence"/>
</dbReference>
<sequence>MRSWTYFIQLVGRNDKGEEMQEGALYIVAVPLDKNLFQAQKLSCFSEHYLPEESAINHGKAFAVGVEFEVKDPDSYGLSFYREDDELYIFKEGISMKEGLKRVYRLLMDRLKEQGYGVDYDTIVDMGNPSEELMRECLLEAIKGFEPSK</sequence>
<dbReference type="OrthoDB" id="13882at2"/>